<dbReference type="PANTHER" id="PTHR33098:SF53">
    <property type="entry name" value="OS05G0540900 PROTEIN"/>
    <property type="match status" value="1"/>
</dbReference>
<keyword evidence="2" id="KW-0472">Membrane</keyword>
<dbReference type="KEGG" id="rarg:115741046"/>
<keyword evidence="2" id="KW-0812">Transmembrane</keyword>
<evidence type="ECO:0000256" key="2">
    <source>
        <dbReference type="SAM" id="Phobius"/>
    </source>
</evidence>
<name>A0A8B8P783_9MYRT</name>
<feature type="transmembrane region" description="Helical" evidence="2">
    <location>
        <begin position="20"/>
        <end position="38"/>
    </location>
</feature>
<feature type="compositionally biased region" description="Basic and acidic residues" evidence="1">
    <location>
        <begin position="163"/>
        <end position="173"/>
    </location>
</feature>
<dbReference type="PANTHER" id="PTHR33098">
    <property type="entry name" value="COTTON FIBER (DUF761)"/>
    <property type="match status" value="1"/>
</dbReference>
<feature type="domain" description="DUF4408" evidence="3">
    <location>
        <begin position="10"/>
        <end position="42"/>
    </location>
</feature>
<reference evidence="5" key="1">
    <citation type="submission" date="2025-08" db="UniProtKB">
        <authorList>
            <consortium name="RefSeq"/>
        </authorList>
    </citation>
    <scope>IDENTIFICATION</scope>
    <source>
        <tissue evidence="5">Leaf</tissue>
    </source>
</reference>
<dbReference type="OrthoDB" id="1931904at2759"/>
<feature type="compositionally biased region" description="Acidic residues" evidence="1">
    <location>
        <begin position="179"/>
        <end position="218"/>
    </location>
</feature>
<dbReference type="InterPro" id="IPR025520">
    <property type="entry name" value="DUF4408"/>
</dbReference>
<dbReference type="GeneID" id="115741046"/>
<keyword evidence="2" id="KW-1133">Transmembrane helix</keyword>
<dbReference type="InterPro" id="IPR008480">
    <property type="entry name" value="DUF761_pln"/>
</dbReference>
<keyword evidence="4" id="KW-1185">Reference proteome</keyword>
<evidence type="ECO:0000313" key="5">
    <source>
        <dbReference type="RefSeq" id="XP_030530612.1"/>
    </source>
</evidence>
<feature type="region of interest" description="Disordered" evidence="1">
    <location>
        <begin position="157"/>
        <end position="258"/>
    </location>
</feature>
<dbReference type="Proteomes" id="UP000827889">
    <property type="component" value="Chromosome 4"/>
</dbReference>
<sequence>MLEESATRTPSIWATINSWFTPSVFFVLLNLMIGTIFITSSLSTHKPKEEEQEPHHDQQQQQHEESPKPLQFTRSPSMLQRLKSISLYCYRSQEPNTHFGKTPEMETHYGFLQQGPELGHEQERESEKEAPFLTRSPSMLDRLKSFNLYKYVSPDAGFSPTHHSSEQPHEPEQQRAQAEEEGQVDPARDEEAEEQEEQELEDVEEEEEEDEDEDEQSLDDVYSQLKENHAQRTKSDTKPASGELTPKLPRKMRKSASLKSAFAHFEEDDIVEARRPATTREGKGKASHEVDEEVDAKADDFINRFKQQLKLQRLDSFMRYKEMINRGNGK</sequence>
<feature type="compositionally biased region" description="Basic and acidic residues" evidence="1">
    <location>
        <begin position="226"/>
        <end position="237"/>
    </location>
</feature>
<accession>A0A8B8P783</accession>
<feature type="region of interest" description="Disordered" evidence="1">
    <location>
        <begin position="116"/>
        <end position="136"/>
    </location>
</feature>
<evidence type="ECO:0000259" key="3">
    <source>
        <dbReference type="Pfam" id="PF14364"/>
    </source>
</evidence>
<dbReference type="Pfam" id="PF05553">
    <property type="entry name" value="DUF761"/>
    <property type="match status" value="1"/>
</dbReference>
<organism evidence="4 5">
    <name type="scientific">Rhodamnia argentea</name>
    <dbReference type="NCBI Taxonomy" id="178133"/>
    <lineage>
        <taxon>Eukaryota</taxon>
        <taxon>Viridiplantae</taxon>
        <taxon>Streptophyta</taxon>
        <taxon>Embryophyta</taxon>
        <taxon>Tracheophyta</taxon>
        <taxon>Spermatophyta</taxon>
        <taxon>Magnoliopsida</taxon>
        <taxon>eudicotyledons</taxon>
        <taxon>Gunneridae</taxon>
        <taxon>Pentapetalae</taxon>
        <taxon>rosids</taxon>
        <taxon>malvids</taxon>
        <taxon>Myrtales</taxon>
        <taxon>Myrtaceae</taxon>
        <taxon>Myrtoideae</taxon>
        <taxon>Myrteae</taxon>
        <taxon>Australasian group</taxon>
        <taxon>Rhodamnia</taxon>
    </lineage>
</organism>
<dbReference type="AlphaFoldDB" id="A0A8B8P783"/>
<feature type="region of interest" description="Disordered" evidence="1">
    <location>
        <begin position="44"/>
        <end position="75"/>
    </location>
</feature>
<gene>
    <name evidence="5" type="primary">LOC115741046</name>
</gene>
<evidence type="ECO:0000256" key="1">
    <source>
        <dbReference type="SAM" id="MobiDB-lite"/>
    </source>
</evidence>
<dbReference type="Pfam" id="PF14364">
    <property type="entry name" value="DUF4408"/>
    <property type="match status" value="1"/>
</dbReference>
<evidence type="ECO:0000313" key="4">
    <source>
        <dbReference type="Proteomes" id="UP000827889"/>
    </source>
</evidence>
<dbReference type="RefSeq" id="XP_030530612.1">
    <property type="nucleotide sequence ID" value="XM_030674752.2"/>
</dbReference>
<feature type="compositionally biased region" description="Basic and acidic residues" evidence="1">
    <location>
        <begin position="118"/>
        <end position="130"/>
    </location>
</feature>
<proteinExistence type="predicted"/>
<feature type="compositionally biased region" description="Basic and acidic residues" evidence="1">
    <location>
        <begin position="46"/>
        <end position="67"/>
    </location>
</feature>
<protein>
    <submittedName>
        <fullName evidence="5">Pathogen-associated molecular patterns-induced protein A70-like</fullName>
    </submittedName>
</protein>